<sequence length="602" mass="68075">MGRVASSLYRAVMNVGVERRVERLLDKGPTGRPPPRYPNEEATLKNLKEKHPEFEACVNEKPIEMLERMKQLDVEKIVEREGIEPPRFSLPNRKSIERDDVHYTFVEPAPDKIPPGKITLSRIVKLLEEAQTSNADLPKLASRNALSEEAVQNISKYYGLFTEGTDEQEQRPLSLKEWMSGSTGPTLEEVGLKLLKAKEESERARKDQPPRNGNASSSSLPDNYFQKPTMFKRVACAISGGIDSAVAAYLLKERGLDVVGVYMHNWDLNEEGSSCSSSGDFLDASRVANHLALPLRRVEFVREFWLDVFSHTVESYRSGRSDNPDVLCNRFIKFGSFYRYAINRLRADAIASGHYARSSFGQFLEKYNESEKVSLLRPKDHFKDQTYFLCQVAQSALAKTMFPLGMLLKDEVRELARRVGLGWLCTKPESSGMCMVGPRKFPSFIDQYIEAKPGRLIDVDTGEVVHEHKGIHWFTLGQRVRIGGLNHGYYVTKICPASANVYVCASNFHPVMYCRALVTSRPHWIADEAPDMPRPYLLKTRHPSRTVSCVVDRFQGDNLYIQLDFPARALSPGQYAVLYDGDRCLGGASIERTVPLVDYAFK</sequence>
<dbReference type="PANTHER" id="PTHR11933">
    <property type="entry name" value="TRNA 5-METHYLAMINOMETHYL-2-THIOURIDYLATE -METHYLTRANSFERASE"/>
    <property type="match status" value="1"/>
</dbReference>
<dbReference type="EC" id="2.8.1.14" evidence="4"/>
<evidence type="ECO:0000256" key="11">
    <source>
        <dbReference type="ARBA" id="ARBA00023157"/>
    </source>
</evidence>
<feature type="domain" description="tRNA-specific 2-thiouridylase MnmA-like central" evidence="15">
    <location>
        <begin position="443"/>
        <end position="504"/>
    </location>
</feature>
<dbReference type="GO" id="GO:0005524">
    <property type="term" value="F:ATP binding"/>
    <property type="evidence" value="ECO:0007669"/>
    <property type="project" value="UniProtKB-KW"/>
</dbReference>
<evidence type="ECO:0000256" key="13">
    <source>
        <dbReference type="SAM" id="MobiDB-lite"/>
    </source>
</evidence>
<dbReference type="CDD" id="cd01998">
    <property type="entry name" value="MnmA_TRMU-like"/>
    <property type="match status" value="1"/>
</dbReference>
<keyword evidence="9" id="KW-0067">ATP-binding</keyword>
<evidence type="ECO:0000256" key="12">
    <source>
        <dbReference type="ARBA" id="ARBA00049564"/>
    </source>
</evidence>
<evidence type="ECO:0000259" key="14">
    <source>
        <dbReference type="Pfam" id="PF20258"/>
    </source>
</evidence>
<feature type="region of interest" description="Disordered" evidence="13">
    <location>
        <begin position="199"/>
        <end position="224"/>
    </location>
</feature>
<name>A0A5S6QZN5_TRIMR</name>
<dbReference type="Gene3D" id="2.40.30.10">
    <property type="entry name" value="Translation factors"/>
    <property type="match status" value="1"/>
</dbReference>
<evidence type="ECO:0000313" key="16">
    <source>
        <dbReference type="Proteomes" id="UP000046395"/>
    </source>
</evidence>
<evidence type="ECO:0000256" key="9">
    <source>
        <dbReference type="ARBA" id="ARBA00022840"/>
    </source>
</evidence>
<dbReference type="Proteomes" id="UP000046395">
    <property type="component" value="Unassembled WGS sequence"/>
</dbReference>
<dbReference type="Pfam" id="PF03054">
    <property type="entry name" value="tRNA_Me_trans"/>
    <property type="match status" value="1"/>
</dbReference>
<dbReference type="GO" id="GO:0005739">
    <property type="term" value="C:mitochondrion"/>
    <property type="evidence" value="ECO:0007669"/>
    <property type="project" value="UniProtKB-SubCell"/>
</dbReference>
<dbReference type="AlphaFoldDB" id="A0A5S6QZN5"/>
<evidence type="ECO:0000259" key="15">
    <source>
        <dbReference type="Pfam" id="PF20259"/>
    </source>
</evidence>
<dbReference type="InterPro" id="IPR009622">
    <property type="entry name" value="NDUFAF4"/>
</dbReference>
<dbReference type="SUPFAM" id="SSF52402">
    <property type="entry name" value="Adenine nucleotide alpha hydrolases-like"/>
    <property type="match status" value="1"/>
</dbReference>
<dbReference type="GO" id="GO:0061708">
    <property type="term" value="F:tRNA-5-taurinomethyluridine 2-sulfurtransferase"/>
    <property type="evidence" value="ECO:0007669"/>
    <property type="project" value="UniProtKB-EC"/>
</dbReference>
<dbReference type="Gene3D" id="2.30.30.280">
    <property type="entry name" value="Adenine nucleotide alpha hydrolases-like domains"/>
    <property type="match status" value="1"/>
</dbReference>
<feature type="domain" description="tRNA-specific 2-thiouridylase MnmA-like C-terminal" evidence="14">
    <location>
        <begin position="516"/>
        <end position="590"/>
    </location>
</feature>
<dbReference type="InterPro" id="IPR004506">
    <property type="entry name" value="MnmA-like"/>
</dbReference>
<comment type="function">
    <text evidence="1">Catalyzes the 2-thiolation of uridine at the wobble position (U34) of mitochondrial tRNA(Lys), tRNA(Glu) and tRNA(Gln). Required for the formation of 5-taurinomethyl-2-thiouridine (tm5s2U) of mitochondrial tRNA(Lys), tRNA(Glu), and tRNA(Gln) at the wobble position. ATP is required to activate the C2 atom of the wobble base.</text>
</comment>
<keyword evidence="10" id="KW-0694">RNA-binding</keyword>
<evidence type="ECO:0000256" key="6">
    <source>
        <dbReference type="ARBA" id="ARBA00022679"/>
    </source>
</evidence>
<evidence type="ECO:0000256" key="5">
    <source>
        <dbReference type="ARBA" id="ARBA00022555"/>
    </source>
</evidence>
<proteinExistence type="inferred from homology"/>
<dbReference type="GO" id="GO:0002143">
    <property type="term" value="P:tRNA wobble position uridine thiolation"/>
    <property type="evidence" value="ECO:0007669"/>
    <property type="project" value="TreeGrafter"/>
</dbReference>
<dbReference type="FunFam" id="2.30.30.280:FF:000001">
    <property type="entry name" value="tRNA-specific 2-thiouridylase MnmA"/>
    <property type="match status" value="1"/>
</dbReference>
<keyword evidence="6" id="KW-0808">Transferase</keyword>
<dbReference type="NCBIfam" id="NF001138">
    <property type="entry name" value="PRK00143.1"/>
    <property type="match status" value="1"/>
</dbReference>
<dbReference type="HAMAP" id="MF_00144">
    <property type="entry name" value="tRNA_thiouridyl_MnmA"/>
    <property type="match status" value="1"/>
</dbReference>
<keyword evidence="11" id="KW-1015">Disulfide bond</keyword>
<organism evidence="16 17">
    <name type="scientific">Trichuris muris</name>
    <name type="common">Mouse whipworm</name>
    <dbReference type="NCBI Taxonomy" id="70415"/>
    <lineage>
        <taxon>Eukaryota</taxon>
        <taxon>Metazoa</taxon>
        <taxon>Ecdysozoa</taxon>
        <taxon>Nematoda</taxon>
        <taxon>Enoplea</taxon>
        <taxon>Dorylaimia</taxon>
        <taxon>Trichinellida</taxon>
        <taxon>Trichuridae</taxon>
        <taxon>Trichuris</taxon>
    </lineage>
</organism>
<keyword evidence="7" id="KW-0819">tRNA processing</keyword>
<feature type="compositionally biased region" description="Polar residues" evidence="13">
    <location>
        <begin position="211"/>
        <end position="221"/>
    </location>
</feature>
<evidence type="ECO:0000313" key="17">
    <source>
        <dbReference type="WBParaSite" id="TMUE_3000012549.1"/>
    </source>
</evidence>
<feature type="compositionally biased region" description="Basic and acidic residues" evidence="13">
    <location>
        <begin position="199"/>
        <end position="209"/>
    </location>
</feature>
<dbReference type="Gene3D" id="3.40.50.620">
    <property type="entry name" value="HUPs"/>
    <property type="match status" value="1"/>
</dbReference>
<comment type="subcellular location">
    <subcellularLocation>
        <location evidence="2">Mitochondrion</location>
    </subcellularLocation>
</comment>
<evidence type="ECO:0000256" key="4">
    <source>
        <dbReference type="ARBA" id="ARBA00011953"/>
    </source>
</evidence>
<keyword evidence="5" id="KW-0820">tRNA-binding</keyword>
<dbReference type="Pfam" id="PF20259">
    <property type="entry name" value="tRNA_Me_trans_M"/>
    <property type="match status" value="1"/>
</dbReference>
<comment type="similarity">
    <text evidence="3">Belongs to the MnmA/TRMU family.</text>
</comment>
<evidence type="ECO:0000256" key="7">
    <source>
        <dbReference type="ARBA" id="ARBA00022694"/>
    </source>
</evidence>
<dbReference type="WBParaSite" id="TMUE_3000012549.1">
    <property type="protein sequence ID" value="TMUE_3000012549.1"/>
    <property type="gene ID" value="WBGene00288490"/>
</dbReference>
<accession>A0A5S6QZN5</accession>
<dbReference type="InterPro" id="IPR046885">
    <property type="entry name" value="MnmA-like_C"/>
</dbReference>
<evidence type="ECO:0000256" key="1">
    <source>
        <dbReference type="ARBA" id="ARBA00003986"/>
    </source>
</evidence>
<dbReference type="FunFam" id="3.40.50.620:FF:000104">
    <property type="entry name" value="Mitochondrial tRNA-specific 2-thiouridylase 1"/>
    <property type="match status" value="1"/>
</dbReference>
<evidence type="ECO:0000256" key="10">
    <source>
        <dbReference type="ARBA" id="ARBA00022884"/>
    </source>
</evidence>
<dbReference type="InterPro" id="IPR023382">
    <property type="entry name" value="MnmA-like_central_sf"/>
</dbReference>
<evidence type="ECO:0000256" key="3">
    <source>
        <dbReference type="ARBA" id="ARBA00006191"/>
    </source>
</evidence>
<evidence type="ECO:0000256" key="8">
    <source>
        <dbReference type="ARBA" id="ARBA00022741"/>
    </source>
</evidence>
<dbReference type="Pfam" id="PF06784">
    <property type="entry name" value="UPF0240"/>
    <property type="match status" value="1"/>
</dbReference>
<evidence type="ECO:0000256" key="2">
    <source>
        <dbReference type="ARBA" id="ARBA00004173"/>
    </source>
</evidence>
<dbReference type="PANTHER" id="PTHR11933:SF5">
    <property type="entry name" value="MITOCHONDRIAL TRNA-SPECIFIC 2-THIOURIDYLASE 1"/>
    <property type="match status" value="1"/>
</dbReference>
<dbReference type="STRING" id="70415.A0A5S6QZN5"/>
<dbReference type="InterPro" id="IPR014729">
    <property type="entry name" value="Rossmann-like_a/b/a_fold"/>
</dbReference>
<comment type="catalytic activity">
    <reaction evidence="12">
        <text>5-taurinomethyluridine(34) in tRNA + S-sulfanyl-L-cysteinyl-[protein] + AH2 + ATP = 5-taurinomethyl-2-thiouridine(34) in tRNA + L-cysteinyl-[protein] + A + AMP + diphosphate + H(+)</text>
        <dbReference type="Rhea" id="RHEA:47040"/>
        <dbReference type="Rhea" id="RHEA-COMP:10131"/>
        <dbReference type="Rhea" id="RHEA-COMP:11726"/>
        <dbReference type="Rhea" id="RHEA-COMP:11732"/>
        <dbReference type="Rhea" id="RHEA-COMP:11733"/>
        <dbReference type="ChEBI" id="CHEBI:13193"/>
        <dbReference type="ChEBI" id="CHEBI:15378"/>
        <dbReference type="ChEBI" id="CHEBI:17499"/>
        <dbReference type="ChEBI" id="CHEBI:29950"/>
        <dbReference type="ChEBI" id="CHEBI:30616"/>
        <dbReference type="ChEBI" id="CHEBI:33019"/>
        <dbReference type="ChEBI" id="CHEBI:61963"/>
        <dbReference type="ChEBI" id="CHEBI:87171"/>
        <dbReference type="ChEBI" id="CHEBI:87172"/>
        <dbReference type="ChEBI" id="CHEBI:456215"/>
        <dbReference type="EC" id="2.8.1.14"/>
    </reaction>
</comment>
<dbReference type="NCBIfam" id="TIGR00420">
    <property type="entry name" value="trmU"/>
    <property type="match status" value="1"/>
</dbReference>
<dbReference type="GO" id="GO:0000049">
    <property type="term" value="F:tRNA binding"/>
    <property type="evidence" value="ECO:0007669"/>
    <property type="project" value="UniProtKB-KW"/>
</dbReference>
<dbReference type="InterPro" id="IPR046884">
    <property type="entry name" value="MnmA-like_central"/>
</dbReference>
<dbReference type="Pfam" id="PF20258">
    <property type="entry name" value="tRNA_Me_trans_C"/>
    <property type="match status" value="1"/>
</dbReference>
<protein>
    <recommendedName>
        <fullName evidence="4">tRNA-5-taurinomethyluridine 2-sulfurtransferase</fullName>
        <ecNumber evidence="4">2.8.1.14</ecNumber>
    </recommendedName>
</protein>
<keyword evidence="16" id="KW-1185">Reference proteome</keyword>
<keyword evidence="8" id="KW-0547">Nucleotide-binding</keyword>
<reference evidence="17" key="1">
    <citation type="submission" date="2019-12" db="UniProtKB">
        <authorList>
            <consortium name="WormBaseParasite"/>
        </authorList>
    </citation>
    <scope>IDENTIFICATION</scope>
</reference>
<dbReference type="GO" id="GO:0032981">
    <property type="term" value="P:mitochondrial respiratory chain complex I assembly"/>
    <property type="evidence" value="ECO:0007669"/>
    <property type="project" value="InterPro"/>
</dbReference>